<dbReference type="OrthoDB" id="10516832at2759"/>
<reference evidence="1 2" key="1">
    <citation type="journal article" date="2012" name="Eukaryot. Cell">
        <title>Genome sequence of the fungus Glarea lozoyensis: the first genome sequence of a species from the Helotiaceae family.</title>
        <authorList>
            <person name="Youssar L."/>
            <person name="Gruening B.A."/>
            <person name="Erxleben A."/>
            <person name="Guenther S."/>
            <person name="Huettel W."/>
        </authorList>
    </citation>
    <scope>NUCLEOTIDE SEQUENCE [LARGE SCALE GENOMIC DNA]</scope>
    <source>
        <strain evidence="2">ATCC 74030 / MF5533</strain>
    </source>
</reference>
<evidence type="ECO:0000313" key="1">
    <source>
        <dbReference type="EMBL" id="EHL03498.1"/>
    </source>
</evidence>
<dbReference type="InParanoid" id="H0EDD5"/>
<dbReference type="AlphaFoldDB" id="H0EDD5"/>
<gene>
    <name evidence="1" type="ORF">M7I_0443</name>
</gene>
<protein>
    <submittedName>
        <fullName evidence="1">Uncharacterized protein</fullName>
    </submittedName>
</protein>
<keyword evidence="2" id="KW-1185">Reference proteome</keyword>
<name>H0EDD5_GLAL7</name>
<organism evidence="1 2">
    <name type="scientific">Glarea lozoyensis (strain ATCC 74030 / MF5533)</name>
    <dbReference type="NCBI Taxonomy" id="1104152"/>
    <lineage>
        <taxon>Eukaryota</taxon>
        <taxon>Fungi</taxon>
        <taxon>Dikarya</taxon>
        <taxon>Ascomycota</taxon>
        <taxon>Pezizomycotina</taxon>
        <taxon>Leotiomycetes</taxon>
        <taxon>Helotiales</taxon>
        <taxon>Helotiaceae</taxon>
        <taxon>Glarea</taxon>
    </lineage>
</organism>
<dbReference type="HOGENOM" id="CLU_2794166_0_0_1"/>
<comment type="caution">
    <text evidence="1">The sequence shown here is derived from an EMBL/GenBank/DDBJ whole genome shotgun (WGS) entry which is preliminary data.</text>
</comment>
<proteinExistence type="predicted"/>
<dbReference type="EMBL" id="AGUE01000007">
    <property type="protein sequence ID" value="EHL03498.1"/>
    <property type="molecule type" value="Genomic_DNA"/>
</dbReference>
<dbReference type="Proteomes" id="UP000005446">
    <property type="component" value="Unassembled WGS sequence"/>
</dbReference>
<sequence>MGAKHTNAEKLKYFKGLDELLSMGVPDYILERVYQELYGRNIKDVGVNAAGGGLAQWGMISKEQRILK</sequence>
<accession>H0EDD5</accession>
<evidence type="ECO:0000313" key="2">
    <source>
        <dbReference type="Proteomes" id="UP000005446"/>
    </source>
</evidence>